<feature type="domain" description="Aminotransferase class I/classII large" evidence="6">
    <location>
        <begin position="65"/>
        <end position="379"/>
    </location>
</feature>
<dbReference type="GO" id="GO:0030170">
    <property type="term" value="F:pyridoxal phosphate binding"/>
    <property type="evidence" value="ECO:0007669"/>
    <property type="project" value="InterPro"/>
</dbReference>
<dbReference type="EMBL" id="CAEZWT010000008">
    <property type="protein sequence ID" value="CAB4660388.1"/>
    <property type="molecule type" value="Genomic_DNA"/>
</dbReference>
<dbReference type="Gene3D" id="3.90.1150.10">
    <property type="entry name" value="Aspartate Aminotransferase, domain 1"/>
    <property type="match status" value="1"/>
</dbReference>
<sequence>MSDKDVRAFPLSEMRTHRSTKWRDFPSDVLPLPVAEMDFPVALPIRKVLIEMVEHSDLGYLGPIPEVGLAFADFAMKRWGWNVEPKQVHMVTDVGVGVVELLRLFTQPGDRVLINSPIYHNFYTWINETHVTKVDVPFTQANGSWNLDLGAVEAAYRTGIKVHLLCNPHNPLGRVYSREELLKIATLAKEHGVLVISDEIHAPLTYKEATFVPFLSLGEIAEEVGVTVTAASKGWNIAGLKCAMIITQGTAMSQRLEALPPAVHYRASLLGAFATATAFSEGTAWLDSMLVNLDANRHFLKELLATKIPAIGYQIPQCSYLAWLDVSALGLGENPTQTLLERGKVAFNAGQTFSPHTSHFVRLNFATSQEVLVEAVERILNAL</sequence>
<dbReference type="EMBL" id="CAFBQL010000005">
    <property type="protein sequence ID" value="CAB5059376.1"/>
    <property type="molecule type" value="Genomic_DNA"/>
</dbReference>
<dbReference type="InterPro" id="IPR015421">
    <property type="entry name" value="PyrdxlP-dep_Trfase_major"/>
</dbReference>
<dbReference type="EMBL" id="CAFBMV010000005">
    <property type="protein sequence ID" value="CAB4924297.1"/>
    <property type="molecule type" value="Genomic_DNA"/>
</dbReference>
<reference evidence="9" key="1">
    <citation type="submission" date="2020-05" db="EMBL/GenBank/DDBJ databases">
        <authorList>
            <person name="Chiriac C."/>
            <person name="Salcher M."/>
            <person name="Ghai R."/>
            <person name="Kavagutti S V."/>
        </authorList>
    </citation>
    <scope>NUCLEOTIDE SEQUENCE</scope>
</reference>
<dbReference type="AlphaFoldDB" id="A0A6J7D9L6"/>
<evidence type="ECO:0000256" key="3">
    <source>
        <dbReference type="ARBA" id="ARBA00022898"/>
    </source>
</evidence>
<evidence type="ECO:0000256" key="2">
    <source>
        <dbReference type="ARBA" id="ARBA00012224"/>
    </source>
</evidence>
<name>A0A6J7D9L6_9ZZZZ</name>
<dbReference type="EMBL" id="CAEZZC010000018">
    <property type="protein sequence ID" value="CAB4757079.1"/>
    <property type="molecule type" value="Genomic_DNA"/>
</dbReference>
<accession>A0A6J7D9L6</accession>
<proteinExistence type="inferred from homology"/>
<dbReference type="PANTHER" id="PTHR43525">
    <property type="entry name" value="PROTEIN MALY"/>
    <property type="match status" value="1"/>
</dbReference>
<protein>
    <recommendedName>
        <fullName evidence="2">cysteine-S-conjugate beta-lyase</fullName>
        <ecNumber evidence="2">4.4.1.13</ecNumber>
    </recommendedName>
</protein>
<evidence type="ECO:0000313" key="9">
    <source>
        <dbReference type="EMBL" id="CAB4867437.1"/>
    </source>
</evidence>
<dbReference type="Gene3D" id="3.40.640.10">
    <property type="entry name" value="Type I PLP-dependent aspartate aminotransferase-like (Major domain)"/>
    <property type="match status" value="1"/>
</dbReference>
<evidence type="ECO:0000313" key="7">
    <source>
        <dbReference type="EMBL" id="CAB4660388.1"/>
    </source>
</evidence>
<dbReference type="Pfam" id="PF00155">
    <property type="entry name" value="Aminotran_1_2"/>
    <property type="match status" value="1"/>
</dbReference>
<dbReference type="InterPro" id="IPR015422">
    <property type="entry name" value="PyrdxlP-dep_Trfase_small"/>
</dbReference>
<evidence type="ECO:0000256" key="5">
    <source>
        <dbReference type="ARBA" id="ARBA00037974"/>
    </source>
</evidence>
<dbReference type="SUPFAM" id="SSF53383">
    <property type="entry name" value="PLP-dependent transferases"/>
    <property type="match status" value="1"/>
</dbReference>
<keyword evidence="3" id="KW-0663">Pyridoxal phosphate</keyword>
<keyword evidence="4" id="KW-0456">Lyase</keyword>
<dbReference type="EMBL" id="CAFBLE010000005">
    <property type="protein sequence ID" value="CAB4867437.1"/>
    <property type="molecule type" value="Genomic_DNA"/>
</dbReference>
<evidence type="ECO:0000313" key="11">
    <source>
        <dbReference type="EMBL" id="CAB5059376.1"/>
    </source>
</evidence>
<dbReference type="InterPro" id="IPR051798">
    <property type="entry name" value="Class-II_PLP-Dep_Aminotrans"/>
</dbReference>
<dbReference type="InterPro" id="IPR015424">
    <property type="entry name" value="PyrdxlP-dep_Trfase"/>
</dbReference>
<evidence type="ECO:0000256" key="4">
    <source>
        <dbReference type="ARBA" id="ARBA00023239"/>
    </source>
</evidence>
<comment type="similarity">
    <text evidence="5">Belongs to the class-II pyridoxal-phosphate-dependent aminotransferase family. MalY/PatB cystathionine beta-lyase subfamily.</text>
</comment>
<comment type="cofactor">
    <cofactor evidence="1">
        <name>pyridoxal 5'-phosphate</name>
        <dbReference type="ChEBI" id="CHEBI:597326"/>
    </cofactor>
</comment>
<dbReference type="InterPro" id="IPR004839">
    <property type="entry name" value="Aminotransferase_I/II_large"/>
</dbReference>
<dbReference type="GO" id="GO:0047804">
    <property type="term" value="F:cysteine-S-conjugate beta-lyase activity"/>
    <property type="evidence" value="ECO:0007669"/>
    <property type="project" value="UniProtKB-EC"/>
</dbReference>
<evidence type="ECO:0000313" key="10">
    <source>
        <dbReference type="EMBL" id="CAB4924297.1"/>
    </source>
</evidence>
<dbReference type="CDD" id="cd00609">
    <property type="entry name" value="AAT_like"/>
    <property type="match status" value="1"/>
</dbReference>
<gene>
    <name evidence="7" type="ORF">UFOPK2289_00464</name>
    <name evidence="8" type="ORF">UFOPK2822_01207</name>
    <name evidence="9" type="ORF">UFOPK3346_00828</name>
    <name evidence="10" type="ORF">UFOPK3670_00868</name>
    <name evidence="11" type="ORF">UFOPK4308_00915</name>
</gene>
<dbReference type="EC" id="4.4.1.13" evidence="2"/>
<evidence type="ECO:0000313" key="8">
    <source>
        <dbReference type="EMBL" id="CAB4757079.1"/>
    </source>
</evidence>
<evidence type="ECO:0000256" key="1">
    <source>
        <dbReference type="ARBA" id="ARBA00001933"/>
    </source>
</evidence>
<dbReference type="PANTHER" id="PTHR43525:SF2">
    <property type="entry name" value="CYSTATHIONINE BETA-LYASE-RELATED"/>
    <property type="match status" value="1"/>
</dbReference>
<organism evidence="9">
    <name type="scientific">freshwater metagenome</name>
    <dbReference type="NCBI Taxonomy" id="449393"/>
    <lineage>
        <taxon>unclassified sequences</taxon>
        <taxon>metagenomes</taxon>
        <taxon>ecological metagenomes</taxon>
    </lineage>
</organism>
<evidence type="ECO:0000259" key="6">
    <source>
        <dbReference type="Pfam" id="PF00155"/>
    </source>
</evidence>